<sequence>MVKIKTSFYALLLVLTAGVVVVFAKPRINGFDVSRDSEVMLSATWLPLTHKELVHITYFVSGGKTLTSANSSPWQKIMDVPPGTVVELWVTTREGNFVECNIHQDGIKRSRDTLRTKGTVMCRTTTT</sequence>
<organism evidence="1 2">
    <name type="scientific">Candidatus Solincola sediminis</name>
    <dbReference type="NCBI Taxonomy" id="1797199"/>
    <lineage>
        <taxon>Bacteria</taxon>
        <taxon>Bacillati</taxon>
        <taxon>Actinomycetota</taxon>
        <taxon>Candidatus Geothermincolia</taxon>
        <taxon>Candidatus Geothermincolales</taxon>
        <taxon>Candidatus Geothermincolaceae</taxon>
        <taxon>Candidatus Solincola</taxon>
    </lineage>
</organism>
<dbReference type="Gene3D" id="2.60.40.2880">
    <property type="entry name" value="MmpS1-5, C-terminal soluble domain"/>
    <property type="match status" value="1"/>
</dbReference>
<dbReference type="InterPro" id="IPR038468">
    <property type="entry name" value="MmpS_C"/>
</dbReference>
<gene>
    <name evidence="1" type="ORF">A2Y75_05295</name>
</gene>
<accession>A0A1F2WG46</accession>
<dbReference type="EMBL" id="MELK01000051">
    <property type="protein sequence ID" value="OFW55832.1"/>
    <property type="molecule type" value="Genomic_DNA"/>
</dbReference>
<dbReference type="AlphaFoldDB" id="A0A1F2WG46"/>
<protein>
    <submittedName>
        <fullName evidence="1">Uncharacterized protein</fullName>
    </submittedName>
</protein>
<evidence type="ECO:0000313" key="2">
    <source>
        <dbReference type="Proteomes" id="UP000177876"/>
    </source>
</evidence>
<name>A0A1F2WG46_9ACTN</name>
<reference evidence="1 2" key="1">
    <citation type="journal article" date="2016" name="Nat. Commun.">
        <title>Thousands of microbial genomes shed light on interconnected biogeochemical processes in an aquifer system.</title>
        <authorList>
            <person name="Anantharaman K."/>
            <person name="Brown C.T."/>
            <person name="Hug L.A."/>
            <person name="Sharon I."/>
            <person name="Castelle C.J."/>
            <person name="Probst A.J."/>
            <person name="Thomas B.C."/>
            <person name="Singh A."/>
            <person name="Wilkins M.J."/>
            <person name="Karaoz U."/>
            <person name="Brodie E.L."/>
            <person name="Williams K.H."/>
            <person name="Hubbard S.S."/>
            <person name="Banfield J.F."/>
        </authorList>
    </citation>
    <scope>NUCLEOTIDE SEQUENCE [LARGE SCALE GENOMIC DNA]</scope>
</reference>
<comment type="caution">
    <text evidence="1">The sequence shown here is derived from an EMBL/GenBank/DDBJ whole genome shotgun (WGS) entry which is preliminary data.</text>
</comment>
<dbReference type="Proteomes" id="UP000177876">
    <property type="component" value="Unassembled WGS sequence"/>
</dbReference>
<evidence type="ECO:0000313" key="1">
    <source>
        <dbReference type="EMBL" id="OFW55832.1"/>
    </source>
</evidence>
<proteinExistence type="predicted"/>